<keyword evidence="4" id="KW-0238">DNA-binding</keyword>
<dbReference type="SMART" id="SM00774">
    <property type="entry name" value="WRKY"/>
    <property type="match status" value="2"/>
</dbReference>
<dbReference type="PANTHER" id="PTHR31221:SF193">
    <property type="entry name" value="WRKY TRANSCRIPTION FACTOR PROTEIN 1-RELATED"/>
    <property type="match status" value="1"/>
</dbReference>
<gene>
    <name evidence="8" type="ORF">ZIOFF_063899</name>
</gene>
<dbReference type="GO" id="GO:0003700">
    <property type="term" value="F:DNA-binding transcription factor activity"/>
    <property type="evidence" value="ECO:0007669"/>
    <property type="project" value="InterPro"/>
</dbReference>
<feature type="domain" description="WRKY" evidence="7">
    <location>
        <begin position="130"/>
        <end position="188"/>
    </location>
</feature>
<evidence type="ECO:0000256" key="2">
    <source>
        <dbReference type="ARBA" id="ARBA00022737"/>
    </source>
</evidence>
<dbReference type="Gene3D" id="2.20.25.80">
    <property type="entry name" value="WRKY domain"/>
    <property type="match status" value="2"/>
</dbReference>
<dbReference type="Proteomes" id="UP000734854">
    <property type="component" value="Unassembled WGS sequence"/>
</dbReference>
<evidence type="ECO:0000256" key="5">
    <source>
        <dbReference type="ARBA" id="ARBA00023163"/>
    </source>
</evidence>
<dbReference type="GO" id="GO:0043565">
    <property type="term" value="F:sequence-specific DNA binding"/>
    <property type="evidence" value="ECO:0007669"/>
    <property type="project" value="InterPro"/>
</dbReference>
<evidence type="ECO:0000256" key="1">
    <source>
        <dbReference type="ARBA" id="ARBA00004123"/>
    </source>
</evidence>
<evidence type="ECO:0000259" key="7">
    <source>
        <dbReference type="PROSITE" id="PS50811"/>
    </source>
</evidence>
<keyword evidence="3" id="KW-0805">Transcription regulation</keyword>
<evidence type="ECO:0000313" key="8">
    <source>
        <dbReference type="EMBL" id="KAG6480399.1"/>
    </source>
</evidence>
<keyword evidence="5" id="KW-0804">Transcription</keyword>
<keyword evidence="9" id="KW-1185">Reference proteome</keyword>
<dbReference type="AlphaFoldDB" id="A0A8J5F6I8"/>
<organism evidence="8 9">
    <name type="scientific">Zingiber officinale</name>
    <name type="common">Ginger</name>
    <name type="synonym">Amomum zingiber</name>
    <dbReference type="NCBI Taxonomy" id="94328"/>
    <lineage>
        <taxon>Eukaryota</taxon>
        <taxon>Viridiplantae</taxon>
        <taxon>Streptophyta</taxon>
        <taxon>Embryophyta</taxon>
        <taxon>Tracheophyta</taxon>
        <taxon>Spermatophyta</taxon>
        <taxon>Magnoliopsida</taxon>
        <taxon>Liliopsida</taxon>
        <taxon>Zingiberales</taxon>
        <taxon>Zingiberaceae</taxon>
        <taxon>Zingiber</taxon>
    </lineage>
</organism>
<dbReference type="SUPFAM" id="SSF118290">
    <property type="entry name" value="WRKY DNA-binding domain"/>
    <property type="match status" value="3"/>
</dbReference>
<comment type="subcellular location">
    <subcellularLocation>
        <location evidence="1">Nucleus</location>
    </subcellularLocation>
</comment>
<protein>
    <recommendedName>
        <fullName evidence="7">WRKY domain-containing protein</fullName>
    </recommendedName>
</protein>
<evidence type="ECO:0000256" key="6">
    <source>
        <dbReference type="ARBA" id="ARBA00023242"/>
    </source>
</evidence>
<name>A0A8J5F6I8_ZINOF</name>
<dbReference type="FunFam" id="2.20.25.80:FF:000006">
    <property type="entry name" value="WRKY transcription factor"/>
    <property type="match status" value="1"/>
</dbReference>
<reference evidence="8 9" key="1">
    <citation type="submission" date="2020-08" db="EMBL/GenBank/DDBJ databases">
        <title>Plant Genome Project.</title>
        <authorList>
            <person name="Zhang R.-G."/>
        </authorList>
    </citation>
    <scope>NUCLEOTIDE SEQUENCE [LARGE SCALE GENOMIC DNA]</scope>
    <source>
        <tissue evidence="8">Rhizome</tissue>
    </source>
</reference>
<comment type="caution">
    <text evidence="8">The sequence shown here is derived from an EMBL/GenBank/DDBJ whole genome shotgun (WGS) entry which is preliminary data.</text>
</comment>
<dbReference type="EMBL" id="JACMSC010000017">
    <property type="protein sequence ID" value="KAG6480399.1"/>
    <property type="molecule type" value="Genomic_DNA"/>
</dbReference>
<feature type="domain" description="WRKY" evidence="7">
    <location>
        <begin position="219"/>
        <end position="286"/>
    </location>
</feature>
<keyword evidence="6" id="KW-0539">Nucleus</keyword>
<dbReference type="PROSITE" id="PS50811">
    <property type="entry name" value="WRKY"/>
    <property type="match status" value="2"/>
</dbReference>
<dbReference type="PANTHER" id="PTHR31221">
    <property type="entry name" value="WRKY TRANSCRIPTION FACTOR PROTEIN 1-RELATED"/>
    <property type="match status" value="1"/>
</dbReference>
<evidence type="ECO:0000256" key="4">
    <source>
        <dbReference type="ARBA" id="ARBA00023125"/>
    </source>
</evidence>
<sequence length="613" mass="69150">MTDFNNFKSYFLTNDQGLQLSQNNDQNFLLRQSQHQNQAALHIDIPHSTDPRQFLNFDNYANNAILSDDANAQMMRSNELLESEQYALAMIEKYDNNDNNNENQLENEVEGVVAKPLTRKISKAIGNPPSDGYNWRKYGQKNVKGNNFPRNYYKCTYPNCEAKKKVEYSAEGYAAEIIYKGSHDHPQVNPSSDLYVATSQMSSSSRSVRQQKWVAQLVSDHEVLDDGYRWRKYGKKIVKGNLKPRDYYMCTHHGCIVKKHVEKEVDDHNRNILLITYEGLHNHGIPTTKHNIDNNLCFPFDHHNQANNLQFETRVDAPTTTNREERFMRFECPNPLNTVRATSISVEQCPRPNLGYRPIIMPYVGIRGPLEPKVEHTQEFNASSSRTQLPMEDNVLQGCDMTVTMAPSQSHLVFLSADLVILLCRPGLPFCKPAALVCHSADLFCFSGLPLYRPALPLWSSALQRWSAALPCRSADLSYRSGLLLCRPALLFCSADLACRSGLPLCRPALPLCRLILSLSSAALRKPAPAGSLRLSAQVISTLKNEVAGVVAELLPREVSKAIGNPPSDGYNWRTYGQKKMKGTSFQGATANAHVRITRQRIFGRRLCRGNNL</sequence>
<proteinExistence type="predicted"/>
<dbReference type="InterPro" id="IPR036576">
    <property type="entry name" value="WRKY_dom_sf"/>
</dbReference>
<dbReference type="Pfam" id="PF03106">
    <property type="entry name" value="WRKY"/>
    <property type="match status" value="2"/>
</dbReference>
<keyword evidence="2" id="KW-0677">Repeat</keyword>
<evidence type="ECO:0000256" key="3">
    <source>
        <dbReference type="ARBA" id="ARBA00023015"/>
    </source>
</evidence>
<evidence type="ECO:0000313" key="9">
    <source>
        <dbReference type="Proteomes" id="UP000734854"/>
    </source>
</evidence>
<dbReference type="InterPro" id="IPR044810">
    <property type="entry name" value="WRKY_plant"/>
</dbReference>
<dbReference type="InterPro" id="IPR003657">
    <property type="entry name" value="WRKY_dom"/>
</dbReference>
<accession>A0A8J5F6I8</accession>
<dbReference type="GO" id="GO:0005634">
    <property type="term" value="C:nucleus"/>
    <property type="evidence" value="ECO:0007669"/>
    <property type="project" value="UniProtKB-SubCell"/>
</dbReference>